<evidence type="ECO:0000256" key="5">
    <source>
        <dbReference type="ARBA" id="ARBA00038121"/>
    </source>
</evidence>
<dbReference type="AlphaFoldDB" id="A0A433QLV2"/>
<name>A0A433QLV2_9FUNG</name>
<evidence type="ECO:0000256" key="2">
    <source>
        <dbReference type="ARBA" id="ARBA00022741"/>
    </source>
</evidence>
<feature type="domain" description="GHMP kinase C-terminal" evidence="7">
    <location>
        <begin position="379"/>
        <end position="460"/>
    </location>
</feature>
<keyword evidence="1" id="KW-0808">Transferase</keyword>
<dbReference type="GO" id="GO:0042352">
    <property type="term" value="P:GDP-L-fucose salvage"/>
    <property type="evidence" value="ECO:0007669"/>
    <property type="project" value="TreeGrafter"/>
</dbReference>
<proteinExistence type="inferred from homology"/>
<dbReference type="InterPro" id="IPR006204">
    <property type="entry name" value="GHMP_kinase_N_dom"/>
</dbReference>
<evidence type="ECO:0000256" key="1">
    <source>
        <dbReference type="ARBA" id="ARBA00022679"/>
    </source>
</evidence>
<dbReference type="InterPro" id="IPR014721">
    <property type="entry name" value="Ribsml_uS5_D2-typ_fold_subgr"/>
</dbReference>
<dbReference type="Gene3D" id="3.30.230.120">
    <property type="match status" value="1"/>
</dbReference>
<evidence type="ECO:0000259" key="6">
    <source>
        <dbReference type="Pfam" id="PF00288"/>
    </source>
</evidence>
<comment type="similarity">
    <text evidence="5">Belongs to the GHMP kinase family.</text>
</comment>
<dbReference type="Proteomes" id="UP000274822">
    <property type="component" value="Unassembled WGS sequence"/>
</dbReference>
<keyword evidence="2" id="KW-0547">Nucleotide-binding</keyword>
<comment type="caution">
    <text evidence="8">The sequence shown here is derived from an EMBL/GenBank/DDBJ whole genome shotgun (WGS) entry which is preliminary data.</text>
</comment>
<protein>
    <submittedName>
        <fullName evidence="8">GHMP kinase</fullName>
    </submittedName>
</protein>
<dbReference type="SUPFAM" id="SSF55060">
    <property type="entry name" value="GHMP Kinase, C-terminal domain"/>
    <property type="match status" value="1"/>
</dbReference>
<dbReference type="PRINTS" id="PR00959">
    <property type="entry name" value="MEVGALKINASE"/>
</dbReference>
<dbReference type="SUPFAM" id="SSF54211">
    <property type="entry name" value="Ribosomal protein S5 domain 2-like"/>
    <property type="match status" value="1"/>
</dbReference>
<evidence type="ECO:0000256" key="4">
    <source>
        <dbReference type="ARBA" id="ARBA00022840"/>
    </source>
</evidence>
<evidence type="ECO:0000256" key="3">
    <source>
        <dbReference type="ARBA" id="ARBA00022777"/>
    </source>
</evidence>
<dbReference type="InterPro" id="IPR036554">
    <property type="entry name" value="GHMP_kinase_C_sf"/>
</dbReference>
<keyword evidence="4" id="KW-0067">ATP-binding</keyword>
<evidence type="ECO:0000313" key="8">
    <source>
        <dbReference type="EMBL" id="RUS30745.1"/>
    </source>
</evidence>
<reference evidence="8 9" key="1">
    <citation type="journal article" date="2018" name="New Phytol.">
        <title>Phylogenomics of Endogonaceae and evolution of mycorrhizas within Mucoromycota.</title>
        <authorList>
            <person name="Chang Y."/>
            <person name="Desiro A."/>
            <person name="Na H."/>
            <person name="Sandor L."/>
            <person name="Lipzen A."/>
            <person name="Clum A."/>
            <person name="Barry K."/>
            <person name="Grigoriev I.V."/>
            <person name="Martin F.M."/>
            <person name="Stajich J.E."/>
            <person name="Smith M.E."/>
            <person name="Bonito G."/>
            <person name="Spatafora J.W."/>
        </authorList>
    </citation>
    <scope>NUCLEOTIDE SEQUENCE [LARGE SCALE GENOMIC DNA]</scope>
    <source>
        <strain evidence="8 9">AD002</strain>
    </source>
</reference>
<keyword evidence="9" id="KW-1185">Reference proteome</keyword>
<dbReference type="InterPro" id="IPR020568">
    <property type="entry name" value="Ribosomal_Su5_D2-typ_SF"/>
</dbReference>
<evidence type="ECO:0000259" key="7">
    <source>
        <dbReference type="Pfam" id="PF08544"/>
    </source>
</evidence>
<dbReference type="Pfam" id="PF00288">
    <property type="entry name" value="GHMP_kinases_N"/>
    <property type="match status" value="1"/>
</dbReference>
<dbReference type="Pfam" id="PF08544">
    <property type="entry name" value="GHMP_kinases_C"/>
    <property type="match status" value="1"/>
</dbReference>
<dbReference type="Gene3D" id="3.30.230.10">
    <property type="match status" value="1"/>
</dbReference>
<evidence type="ECO:0000313" key="9">
    <source>
        <dbReference type="Proteomes" id="UP000274822"/>
    </source>
</evidence>
<sequence length="494" mass="54079">MPAADENDENNYQIPWAKISEACHTAEVSYEKTAKVAPNRWVVSKSPARIDFAGDDLGSSVELDVAVCQCCIEAMKLNFLNTQCPIGAKARRISTPEIRLTVSSSFDHRNETYHQLTCTTLEDFDNHSDPCTPCALLKACIVYAGIVEVADKGKRTLQELLARTFDDGLGAEGIELHAWSSLPQGTGLGCSSILAGTILAALGVLVGRKYDMQSLVHAVLHVEQIFTTEMPKSVHSSPFISHLRNDFSTYSNHSILVLQKRWWLARSGLVVPNNTSQPSSSDPHATFCLRPTDQIGGFLLGVKLSSSDASLPLRVTWSNVELPAGFMELLESRLLLVYTGHSRLAKNLLRNVVGHWERRSDVVVKTFDALVSEAEEQAVAFQQGSLSTIGRLLTSYFAHKRHLSSTTLAHPPLLSPLLSLIEPHAYGYALSGAGGGGFLVVVLKEETDRNALVVEIKQQFGEDEVVWDVKVDRVGLTVEVLEAGLEVTEPSARY</sequence>
<accession>A0A433QLV2</accession>
<dbReference type="PANTHER" id="PTHR32463">
    <property type="entry name" value="L-FUCOSE KINASE"/>
    <property type="match status" value="1"/>
</dbReference>
<keyword evidence="3 8" id="KW-0418">Kinase</keyword>
<organism evidence="8 9">
    <name type="scientific">Jimgerdemannia flammicorona</name>
    <dbReference type="NCBI Taxonomy" id="994334"/>
    <lineage>
        <taxon>Eukaryota</taxon>
        <taxon>Fungi</taxon>
        <taxon>Fungi incertae sedis</taxon>
        <taxon>Mucoromycota</taxon>
        <taxon>Mucoromycotina</taxon>
        <taxon>Endogonomycetes</taxon>
        <taxon>Endogonales</taxon>
        <taxon>Endogonaceae</taxon>
        <taxon>Jimgerdemannia</taxon>
    </lineage>
</organism>
<feature type="domain" description="GHMP kinase N-terminal" evidence="6">
    <location>
        <begin position="163"/>
        <end position="227"/>
    </location>
</feature>
<dbReference type="GO" id="GO:0005524">
    <property type="term" value="F:ATP binding"/>
    <property type="evidence" value="ECO:0007669"/>
    <property type="project" value="UniProtKB-KW"/>
</dbReference>
<dbReference type="GO" id="GO:0050201">
    <property type="term" value="F:fucokinase activity"/>
    <property type="evidence" value="ECO:0007669"/>
    <property type="project" value="TreeGrafter"/>
</dbReference>
<gene>
    <name evidence="8" type="ORF">BC938DRAFT_479016</name>
</gene>
<dbReference type="EMBL" id="RBNJ01003602">
    <property type="protein sequence ID" value="RUS30745.1"/>
    <property type="molecule type" value="Genomic_DNA"/>
</dbReference>
<dbReference type="PANTHER" id="PTHR32463:SF0">
    <property type="entry name" value="L-FUCOSE KINASE"/>
    <property type="match status" value="1"/>
</dbReference>
<dbReference type="InterPro" id="IPR052203">
    <property type="entry name" value="GHMP_Kinase-Related"/>
</dbReference>
<dbReference type="InterPro" id="IPR013750">
    <property type="entry name" value="GHMP_kinase_C_dom"/>
</dbReference>